<dbReference type="InterPro" id="IPR036198">
    <property type="entry name" value="Ecotin_sf"/>
</dbReference>
<dbReference type="RefSeq" id="WP_101497250.1">
    <property type="nucleotide sequence ID" value="NZ_LNJZ01000008.1"/>
</dbReference>
<sequence>MKKALCAAAMVAAVTTAACAAVSQQKLADVAPYPAAQEGYQRHVIWLPQQADEDLYKLEIVPGQLMQTDCNTRAMAGTLKERTLEGWGYTYYELSDVQGPMSTMMACPDNSTVEAFVPVRGDGTFLRYNSKLPVVVYAPDNIEVRYRFWAADTVLKVAGKE</sequence>
<evidence type="ECO:0000256" key="2">
    <source>
        <dbReference type="SAM" id="SignalP"/>
    </source>
</evidence>
<comment type="caution">
    <text evidence="3">The sequence shown here is derived from an EMBL/GenBank/DDBJ whole genome shotgun (WGS) entry which is preliminary data.</text>
</comment>
<dbReference type="Pfam" id="PF03974">
    <property type="entry name" value="Ecotin"/>
    <property type="match status" value="1"/>
</dbReference>
<dbReference type="InterPro" id="IPR027438">
    <property type="entry name" value="Ecotin_C"/>
</dbReference>
<feature type="signal peptide" evidence="2">
    <location>
        <begin position="1"/>
        <end position="20"/>
    </location>
</feature>
<evidence type="ECO:0000256" key="1">
    <source>
        <dbReference type="ARBA" id="ARBA00010558"/>
    </source>
</evidence>
<feature type="chain" id="PRO_5020916754" evidence="2">
    <location>
        <begin position="21"/>
        <end position="161"/>
    </location>
</feature>
<keyword evidence="4" id="KW-1185">Reference proteome</keyword>
<dbReference type="SUPFAM" id="SSF49772">
    <property type="entry name" value="Ecotin, trypsin inhibitor"/>
    <property type="match status" value="1"/>
</dbReference>
<dbReference type="PANTHER" id="PTHR35890">
    <property type="match status" value="1"/>
</dbReference>
<dbReference type="OrthoDB" id="997196at2"/>
<evidence type="ECO:0000313" key="4">
    <source>
        <dbReference type="Proteomes" id="UP000294575"/>
    </source>
</evidence>
<reference evidence="3 4" key="1">
    <citation type="submission" date="2019-03" db="EMBL/GenBank/DDBJ databases">
        <title>Genomic Encyclopedia of Type Strains, Phase IV (KMG-IV): sequencing the most valuable type-strain genomes for metagenomic binning, comparative biology and taxonomic classification.</title>
        <authorList>
            <person name="Goeker M."/>
        </authorList>
    </citation>
    <scope>NUCLEOTIDE SEQUENCE [LARGE SCALE GENOMIC DNA]</scope>
    <source>
        <strain evidence="3 4">DSM 28679</strain>
    </source>
</reference>
<dbReference type="PROSITE" id="PS51257">
    <property type="entry name" value="PROKAR_LIPOPROTEIN"/>
    <property type="match status" value="1"/>
</dbReference>
<accession>A0A4V3D508</accession>
<dbReference type="GO" id="GO:0004867">
    <property type="term" value="F:serine-type endopeptidase inhibitor activity"/>
    <property type="evidence" value="ECO:0007669"/>
    <property type="project" value="InterPro"/>
</dbReference>
<dbReference type="Gene3D" id="4.10.1230.10">
    <property type="entry name" value="Ecotin, trypsin inhibitor"/>
    <property type="match status" value="1"/>
</dbReference>
<organism evidence="3 4">
    <name type="scientific">Thiopseudomonas denitrificans</name>
    <dbReference type="NCBI Taxonomy" id="1501432"/>
    <lineage>
        <taxon>Bacteria</taxon>
        <taxon>Pseudomonadati</taxon>
        <taxon>Pseudomonadota</taxon>
        <taxon>Gammaproteobacteria</taxon>
        <taxon>Pseudomonadales</taxon>
        <taxon>Pseudomonadaceae</taxon>
        <taxon>Thiopseudomonas</taxon>
    </lineage>
</organism>
<dbReference type="InterPro" id="IPR005658">
    <property type="entry name" value="Prot_inh_ecotin"/>
</dbReference>
<dbReference type="Proteomes" id="UP000294575">
    <property type="component" value="Unassembled WGS sequence"/>
</dbReference>
<proteinExistence type="inferred from homology"/>
<dbReference type="PANTHER" id="PTHR35890:SF3">
    <property type="entry name" value="ECOTIN"/>
    <property type="match status" value="1"/>
</dbReference>
<comment type="similarity">
    <text evidence="1">Belongs to the protease inhibitor I11 (ecotin) family.</text>
</comment>
<protein>
    <submittedName>
        <fullName evidence="3">Ecotin</fullName>
    </submittedName>
</protein>
<dbReference type="Gene3D" id="2.60.40.550">
    <property type="entry name" value="Ecotin"/>
    <property type="match status" value="1"/>
</dbReference>
<dbReference type="EMBL" id="SNYK01000005">
    <property type="protein sequence ID" value="TDQ38247.1"/>
    <property type="molecule type" value="Genomic_DNA"/>
</dbReference>
<evidence type="ECO:0000313" key="3">
    <source>
        <dbReference type="EMBL" id="TDQ38247.1"/>
    </source>
</evidence>
<name>A0A4V3D508_9GAMM</name>
<gene>
    <name evidence="3" type="ORF">DFQ45_105158</name>
</gene>
<keyword evidence="2" id="KW-0732">Signal</keyword>
<dbReference type="PIRSF" id="PIRSF006865">
    <property type="entry name" value="Prot_inh_ecotin"/>
    <property type="match status" value="1"/>
</dbReference>
<dbReference type="AlphaFoldDB" id="A0A4V3D508"/>
<dbReference type="NCBIfam" id="NF002987">
    <property type="entry name" value="PRK03719.1"/>
    <property type="match status" value="1"/>
</dbReference>